<evidence type="ECO:0000256" key="6">
    <source>
        <dbReference type="PIRSR" id="PIRSR602401-1"/>
    </source>
</evidence>
<dbReference type="AlphaFoldDB" id="A0AAN7A2U3"/>
<keyword evidence="4 6" id="KW-0479">Metal-binding</keyword>
<comment type="cofactor">
    <cofactor evidence="1 6">
        <name>heme</name>
        <dbReference type="ChEBI" id="CHEBI:30413"/>
    </cofactor>
</comment>
<dbReference type="InterPro" id="IPR017972">
    <property type="entry name" value="Cyt_P450_CS"/>
</dbReference>
<evidence type="ECO:0000256" key="7">
    <source>
        <dbReference type="RuleBase" id="RU000461"/>
    </source>
</evidence>
<protein>
    <submittedName>
        <fullName evidence="9">Cytochrome P450</fullName>
    </submittedName>
</protein>
<dbReference type="GO" id="GO:0016705">
    <property type="term" value="F:oxidoreductase activity, acting on paired donors, with incorporation or reduction of molecular oxygen"/>
    <property type="evidence" value="ECO:0007669"/>
    <property type="project" value="InterPro"/>
</dbReference>
<comment type="caution">
    <text evidence="9">The sequence shown here is derived from an EMBL/GenBank/DDBJ whole genome shotgun (WGS) entry which is preliminary data.</text>
</comment>
<evidence type="ECO:0000313" key="9">
    <source>
        <dbReference type="EMBL" id="KAK4172028.1"/>
    </source>
</evidence>
<name>A0AAN7A2U3_9PEZI</name>
<dbReference type="GO" id="GO:0005506">
    <property type="term" value="F:iron ion binding"/>
    <property type="evidence" value="ECO:0007669"/>
    <property type="project" value="InterPro"/>
</dbReference>
<dbReference type="Proteomes" id="UP001302321">
    <property type="component" value="Unassembled WGS sequence"/>
</dbReference>
<dbReference type="SUPFAM" id="SSF48264">
    <property type="entry name" value="Cytochrome P450"/>
    <property type="match status" value="1"/>
</dbReference>
<keyword evidence="5 6" id="KW-0408">Iron</keyword>
<dbReference type="InterPro" id="IPR050121">
    <property type="entry name" value="Cytochrome_P450_monoxygenase"/>
</dbReference>
<organism evidence="9 10">
    <name type="scientific">Triangularia setosa</name>
    <dbReference type="NCBI Taxonomy" id="2587417"/>
    <lineage>
        <taxon>Eukaryota</taxon>
        <taxon>Fungi</taxon>
        <taxon>Dikarya</taxon>
        <taxon>Ascomycota</taxon>
        <taxon>Pezizomycotina</taxon>
        <taxon>Sordariomycetes</taxon>
        <taxon>Sordariomycetidae</taxon>
        <taxon>Sordariales</taxon>
        <taxon>Podosporaceae</taxon>
        <taxon>Triangularia</taxon>
    </lineage>
</organism>
<keyword evidence="8" id="KW-0175">Coiled coil</keyword>
<gene>
    <name evidence="9" type="ORF">QBC36DRAFT_294776</name>
</gene>
<evidence type="ECO:0000256" key="5">
    <source>
        <dbReference type="ARBA" id="ARBA00023004"/>
    </source>
</evidence>
<reference evidence="9" key="2">
    <citation type="submission" date="2023-05" db="EMBL/GenBank/DDBJ databases">
        <authorList>
            <consortium name="Lawrence Berkeley National Laboratory"/>
            <person name="Steindorff A."/>
            <person name="Hensen N."/>
            <person name="Bonometti L."/>
            <person name="Westerberg I."/>
            <person name="Brannstrom I.O."/>
            <person name="Guillou S."/>
            <person name="Cros-Aarteil S."/>
            <person name="Calhoun S."/>
            <person name="Haridas S."/>
            <person name="Kuo A."/>
            <person name="Mondo S."/>
            <person name="Pangilinan J."/>
            <person name="Riley R."/>
            <person name="Labutti K."/>
            <person name="Andreopoulos B."/>
            <person name="Lipzen A."/>
            <person name="Chen C."/>
            <person name="Yanf M."/>
            <person name="Daum C."/>
            <person name="Ng V."/>
            <person name="Clum A."/>
            <person name="Ohm R."/>
            <person name="Martin F."/>
            <person name="Silar P."/>
            <person name="Natvig D."/>
            <person name="Lalanne C."/>
            <person name="Gautier V."/>
            <person name="Ament-Velasquez S.L."/>
            <person name="Kruys A."/>
            <person name="Hutchinson M.I."/>
            <person name="Powell A.J."/>
            <person name="Barry K."/>
            <person name="Miller A.N."/>
            <person name="Grigoriev I.V."/>
            <person name="Debuchy R."/>
            <person name="Gladieux P."/>
            <person name="Thoren M.H."/>
            <person name="Johannesson H."/>
        </authorList>
    </citation>
    <scope>NUCLEOTIDE SEQUENCE</scope>
    <source>
        <strain evidence="9">CBS 892.96</strain>
    </source>
</reference>
<evidence type="ECO:0000256" key="3">
    <source>
        <dbReference type="ARBA" id="ARBA00022617"/>
    </source>
</evidence>
<dbReference type="InterPro" id="IPR001128">
    <property type="entry name" value="Cyt_P450"/>
</dbReference>
<reference evidence="9" key="1">
    <citation type="journal article" date="2023" name="Mol. Phylogenet. Evol.">
        <title>Genome-scale phylogeny and comparative genomics of the fungal order Sordariales.</title>
        <authorList>
            <person name="Hensen N."/>
            <person name="Bonometti L."/>
            <person name="Westerberg I."/>
            <person name="Brannstrom I.O."/>
            <person name="Guillou S."/>
            <person name="Cros-Aarteil S."/>
            <person name="Calhoun S."/>
            <person name="Haridas S."/>
            <person name="Kuo A."/>
            <person name="Mondo S."/>
            <person name="Pangilinan J."/>
            <person name="Riley R."/>
            <person name="LaButti K."/>
            <person name="Andreopoulos B."/>
            <person name="Lipzen A."/>
            <person name="Chen C."/>
            <person name="Yan M."/>
            <person name="Daum C."/>
            <person name="Ng V."/>
            <person name="Clum A."/>
            <person name="Steindorff A."/>
            <person name="Ohm R.A."/>
            <person name="Martin F."/>
            <person name="Silar P."/>
            <person name="Natvig D.O."/>
            <person name="Lalanne C."/>
            <person name="Gautier V."/>
            <person name="Ament-Velasquez S.L."/>
            <person name="Kruys A."/>
            <person name="Hutchinson M.I."/>
            <person name="Powell A.J."/>
            <person name="Barry K."/>
            <person name="Miller A.N."/>
            <person name="Grigoriev I.V."/>
            <person name="Debuchy R."/>
            <person name="Gladieux P."/>
            <person name="Hiltunen Thoren M."/>
            <person name="Johannesson H."/>
        </authorList>
    </citation>
    <scope>NUCLEOTIDE SEQUENCE</scope>
    <source>
        <strain evidence="9">CBS 892.96</strain>
    </source>
</reference>
<keyword evidence="7" id="KW-0560">Oxidoreductase</keyword>
<dbReference type="Pfam" id="PF00067">
    <property type="entry name" value="p450"/>
    <property type="match status" value="1"/>
</dbReference>
<keyword evidence="3 6" id="KW-0349">Heme</keyword>
<dbReference type="GO" id="GO:0020037">
    <property type="term" value="F:heme binding"/>
    <property type="evidence" value="ECO:0007669"/>
    <property type="project" value="InterPro"/>
</dbReference>
<dbReference type="PRINTS" id="PR00463">
    <property type="entry name" value="EP450I"/>
</dbReference>
<keyword evidence="7" id="KW-0503">Monooxygenase</keyword>
<evidence type="ECO:0000256" key="8">
    <source>
        <dbReference type="SAM" id="Coils"/>
    </source>
</evidence>
<dbReference type="PANTHER" id="PTHR24305:SF166">
    <property type="entry name" value="CYTOCHROME P450 12A4, MITOCHONDRIAL-RELATED"/>
    <property type="match status" value="1"/>
</dbReference>
<feature type="binding site" description="axial binding residue" evidence="6">
    <location>
        <position position="478"/>
    </location>
    <ligand>
        <name>heme</name>
        <dbReference type="ChEBI" id="CHEBI:30413"/>
    </ligand>
    <ligandPart>
        <name>Fe</name>
        <dbReference type="ChEBI" id="CHEBI:18248"/>
    </ligandPart>
</feature>
<evidence type="ECO:0000256" key="4">
    <source>
        <dbReference type="ARBA" id="ARBA00022723"/>
    </source>
</evidence>
<evidence type="ECO:0000313" key="10">
    <source>
        <dbReference type="Proteomes" id="UP001302321"/>
    </source>
</evidence>
<dbReference type="CDD" id="cd20615">
    <property type="entry name" value="CYP_GliC-like"/>
    <property type="match status" value="1"/>
</dbReference>
<feature type="coiled-coil region" evidence="8">
    <location>
        <begin position="359"/>
        <end position="386"/>
    </location>
</feature>
<evidence type="ECO:0000256" key="1">
    <source>
        <dbReference type="ARBA" id="ARBA00001971"/>
    </source>
</evidence>
<dbReference type="InterPro" id="IPR036396">
    <property type="entry name" value="Cyt_P450_sf"/>
</dbReference>
<proteinExistence type="inferred from homology"/>
<dbReference type="PROSITE" id="PS00086">
    <property type="entry name" value="CYTOCHROME_P450"/>
    <property type="match status" value="1"/>
</dbReference>
<dbReference type="GO" id="GO:0004497">
    <property type="term" value="F:monooxygenase activity"/>
    <property type="evidence" value="ECO:0007669"/>
    <property type="project" value="UniProtKB-KW"/>
</dbReference>
<accession>A0AAN7A2U3</accession>
<dbReference type="InterPro" id="IPR002401">
    <property type="entry name" value="Cyt_P450_E_grp-I"/>
</dbReference>
<dbReference type="Gene3D" id="1.10.630.10">
    <property type="entry name" value="Cytochrome P450"/>
    <property type="match status" value="1"/>
</dbReference>
<sequence>MESYRSKAMELEHLLQTLPTVDPSNLLRWVLLVGSTFAGYLVVRHKGLWMLEIIIHTIVSLLNPGVLSRGKPISGPQWTVPNGQVIDKLLNGMAKSAEWKKYGPVYRIWAGHHPEIVITTPEDLKVFHSDSDKHGKPRFQNLGWFVGQVLGRCVGLLEGEEWKHRRTIFEPPFRHAASIARMDITESEAKKFVLNLGQLAAAEEVADDIGVNSSKNTPRKFTLHAVSAFMKFPFYLTAGVVYGDMSEAEEVELWDLAQKHMALLPYFVIGGPYRVAAGKYVDRKAFRKLDEFVNGWRECHERMVATRRAKGIRVPLVEYWEEYEAGKITLDELLHTMDEMLMANLDVTTHVLTWCITLIADHEDVQRELQEEIAANKSNLNEYLARNDTHLHRCFYESLRLRPLAVFSIGESAPSAKNFHGILVKPNTMVVVDVLAINVRNPFWGPDSESFNPSRFKTIKQSDLRYNLTVFGFGHRKCLGQHFGTHLIKAVVAHLFDQYEVLVTDGRKADGDYVIHKDSWVPMADVRVQLSKLSKD</sequence>
<comment type="similarity">
    <text evidence="2 7">Belongs to the cytochrome P450 family.</text>
</comment>
<dbReference type="EMBL" id="MU866474">
    <property type="protein sequence ID" value="KAK4172028.1"/>
    <property type="molecule type" value="Genomic_DNA"/>
</dbReference>
<keyword evidence="10" id="KW-1185">Reference proteome</keyword>
<evidence type="ECO:0000256" key="2">
    <source>
        <dbReference type="ARBA" id="ARBA00010617"/>
    </source>
</evidence>
<dbReference type="PANTHER" id="PTHR24305">
    <property type="entry name" value="CYTOCHROME P450"/>
    <property type="match status" value="1"/>
</dbReference>